<protein>
    <submittedName>
        <fullName evidence="1">Uncharacterized protein</fullName>
    </submittedName>
</protein>
<dbReference type="EMBL" id="PFNJ01000081">
    <property type="protein sequence ID" value="PIZ42176.1"/>
    <property type="molecule type" value="Genomic_DNA"/>
</dbReference>
<sequence length="106" mass="12055">MNKEVVLDLETQKIFSEVSQNNPRLLGISVVGIYCREAGTYEKFWEGELDRLWPILEGADLTIGFNIRKFDFPVLSAYYPGDLTKLPVLDILESVKESLGFRIGLD</sequence>
<name>A0A2M7TBP8_UNCKA</name>
<dbReference type="AlphaFoldDB" id="A0A2M7TBP8"/>
<dbReference type="Proteomes" id="UP000230970">
    <property type="component" value="Unassembled WGS sequence"/>
</dbReference>
<evidence type="ECO:0000313" key="1">
    <source>
        <dbReference type="EMBL" id="PIZ42176.1"/>
    </source>
</evidence>
<accession>A0A2M7TBP8</accession>
<dbReference type="InterPro" id="IPR012337">
    <property type="entry name" value="RNaseH-like_sf"/>
</dbReference>
<comment type="caution">
    <text evidence="1">The sequence shown here is derived from an EMBL/GenBank/DDBJ whole genome shotgun (WGS) entry which is preliminary data.</text>
</comment>
<gene>
    <name evidence="1" type="ORF">COY34_03280</name>
</gene>
<feature type="non-terminal residue" evidence="1">
    <location>
        <position position="106"/>
    </location>
</feature>
<evidence type="ECO:0000313" key="2">
    <source>
        <dbReference type="Proteomes" id="UP000230970"/>
    </source>
</evidence>
<dbReference type="SUPFAM" id="SSF53098">
    <property type="entry name" value="Ribonuclease H-like"/>
    <property type="match status" value="1"/>
</dbReference>
<proteinExistence type="predicted"/>
<dbReference type="GO" id="GO:0003676">
    <property type="term" value="F:nucleic acid binding"/>
    <property type="evidence" value="ECO:0007669"/>
    <property type="project" value="InterPro"/>
</dbReference>
<organism evidence="1 2">
    <name type="scientific">candidate division WWE3 bacterium CG_4_10_14_0_2_um_filter_42_8</name>
    <dbReference type="NCBI Taxonomy" id="1975074"/>
    <lineage>
        <taxon>Bacteria</taxon>
        <taxon>Katanobacteria</taxon>
    </lineage>
</organism>
<dbReference type="InterPro" id="IPR036397">
    <property type="entry name" value="RNaseH_sf"/>
</dbReference>
<dbReference type="Gene3D" id="3.30.420.10">
    <property type="entry name" value="Ribonuclease H-like superfamily/Ribonuclease H"/>
    <property type="match status" value="1"/>
</dbReference>
<reference evidence="2" key="1">
    <citation type="submission" date="2017-09" db="EMBL/GenBank/DDBJ databases">
        <title>Depth-based differentiation of microbial function through sediment-hosted aquifers and enrichment of novel symbionts in the deep terrestrial subsurface.</title>
        <authorList>
            <person name="Probst A.J."/>
            <person name="Ladd B."/>
            <person name="Jarett J.K."/>
            <person name="Geller-Mcgrath D.E."/>
            <person name="Sieber C.M.K."/>
            <person name="Emerson J.B."/>
            <person name="Anantharaman K."/>
            <person name="Thomas B.C."/>
            <person name="Malmstrom R."/>
            <person name="Stieglmeier M."/>
            <person name="Klingl A."/>
            <person name="Woyke T."/>
            <person name="Ryan C.M."/>
            <person name="Banfield J.F."/>
        </authorList>
    </citation>
    <scope>NUCLEOTIDE SEQUENCE [LARGE SCALE GENOMIC DNA]</scope>
</reference>